<dbReference type="Pfam" id="PF07374">
    <property type="entry name" value="DUF1492"/>
    <property type="match status" value="1"/>
</dbReference>
<accession>A0A0Z8RV48</accession>
<reference evidence="1 2" key="1">
    <citation type="submission" date="2016-02" db="EMBL/GenBank/DDBJ databases">
        <authorList>
            <consortium name="Pathogen Informatics"/>
        </authorList>
    </citation>
    <scope>NUCLEOTIDE SEQUENCE [LARGE SCALE GENOMIC DNA]</scope>
    <source>
        <strain evidence="1 2">SS1062</strain>
    </source>
</reference>
<evidence type="ECO:0000313" key="1">
    <source>
        <dbReference type="EMBL" id="CYW89282.1"/>
    </source>
</evidence>
<organism evidence="1 2">
    <name type="scientific">Streptococcus suis</name>
    <dbReference type="NCBI Taxonomy" id="1307"/>
    <lineage>
        <taxon>Bacteria</taxon>
        <taxon>Bacillati</taxon>
        <taxon>Bacillota</taxon>
        <taxon>Bacilli</taxon>
        <taxon>Lactobacillales</taxon>
        <taxon>Streptococcaceae</taxon>
        <taxon>Streptococcus</taxon>
    </lineage>
</organism>
<dbReference type="InterPro" id="IPR010861">
    <property type="entry name" value="DUF1492"/>
</dbReference>
<dbReference type="RefSeq" id="WP_024414620.1">
    <property type="nucleotide sequence ID" value="NZ_CEKS01000016.1"/>
</dbReference>
<dbReference type="EMBL" id="FIKT01000007">
    <property type="protein sequence ID" value="CYW89282.1"/>
    <property type="molecule type" value="Genomic_DNA"/>
</dbReference>
<sequence length="136" mass="15982">MSDKIILTKLAKRKLKEFPRWCRVAVLHNDMIQVDENWTIKLFEFDPEDYKGKVHGWQREAPNEVNEILKAINTIAKPRHRAILIMSYISPDKIRTAEQAKRLRIAESTYYLAKNEALKEFAGQYRSGELLQHLDS</sequence>
<gene>
    <name evidence="1" type="ORF">ERS132551_00764</name>
</gene>
<dbReference type="AlphaFoldDB" id="A0A0Z8RV48"/>
<dbReference type="Proteomes" id="UP000071962">
    <property type="component" value="Unassembled WGS sequence"/>
</dbReference>
<evidence type="ECO:0000313" key="2">
    <source>
        <dbReference type="Proteomes" id="UP000071962"/>
    </source>
</evidence>
<name>A0A0Z8RV48_STRSU</name>
<protein>
    <submittedName>
        <fullName evidence="1">Phage encoded ArpU family transcriptional regulator</fullName>
    </submittedName>
</protein>
<proteinExistence type="predicted"/>